<feature type="domain" description="RNase H type-1" evidence="2">
    <location>
        <begin position="167"/>
        <end position="229"/>
    </location>
</feature>
<feature type="region of interest" description="Disordered" evidence="1">
    <location>
        <begin position="1"/>
        <end position="53"/>
    </location>
</feature>
<keyword evidence="3" id="KW-0548">Nucleotidyltransferase</keyword>
<gene>
    <name evidence="3" type="ORF">Tci_046333</name>
</gene>
<dbReference type="InterPro" id="IPR002156">
    <property type="entry name" value="RNaseH_domain"/>
</dbReference>
<keyword evidence="3" id="KW-0695">RNA-directed DNA polymerase</keyword>
<organism evidence="3">
    <name type="scientific">Tanacetum cinerariifolium</name>
    <name type="common">Dalmatian daisy</name>
    <name type="synonym">Chrysanthemum cinerariifolium</name>
    <dbReference type="NCBI Taxonomy" id="118510"/>
    <lineage>
        <taxon>Eukaryota</taxon>
        <taxon>Viridiplantae</taxon>
        <taxon>Streptophyta</taxon>
        <taxon>Embryophyta</taxon>
        <taxon>Tracheophyta</taxon>
        <taxon>Spermatophyta</taxon>
        <taxon>Magnoliopsida</taxon>
        <taxon>eudicotyledons</taxon>
        <taxon>Gunneridae</taxon>
        <taxon>Pentapetalae</taxon>
        <taxon>asterids</taxon>
        <taxon>campanulids</taxon>
        <taxon>Asterales</taxon>
        <taxon>Asteraceae</taxon>
        <taxon>Asteroideae</taxon>
        <taxon>Anthemideae</taxon>
        <taxon>Anthemidinae</taxon>
        <taxon>Tanacetum</taxon>
    </lineage>
</organism>
<dbReference type="SUPFAM" id="SSF56672">
    <property type="entry name" value="DNA/RNA polymerases"/>
    <property type="match status" value="1"/>
</dbReference>
<proteinExistence type="predicted"/>
<sequence length="247" mass="28317">MAEPSSPSKRDVSPEEVSERKDEQPKAPEENKPPEKVIVNDDYPDQPTTIRGNLSRGCRTKLIKVLRKHADAFAWVPTDMIGIPCFVVEHQLKTYPHIEPRVQKKRSIAPDRRKVVKEEVKEYIKNLEAYMDDMVIKSKTKQDLIYDVEETLLTLKRVKDSKGNEGKNIHALVDSKLVASHVKESYEAQGERTNKYKEKVLEVITCFEKFQISHIPREQNRKADILSKLAAVQCEALTNGVLVEELN</sequence>
<evidence type="ECO:0000259" key="2">
    <source>
        <dbReference type="Pfam" id="PF13456"/>
    </source>
</evidence>
<feature type="compositionally biased region" description="Basic and acidic residues" evidence="1">
    <location>
        <begin position="8"/>
        <end position="39"/>
    </location>
</feature>
<dbReference type="PANTHER" id="PTHR48475:SF2">
    <property type="entry name" value="RIBONUCLEASE H"/>
    <property type="match status" value="1"/>
</dbReference>
<reference evidence="3" key="1">
    <citation type="journal article" date="2019" name="Sci. Rep.">
        <title>Draft genome of Tanacetum cinerariifolium, the natural source of mosquito coil.</title>
        <authorList>
            <person name="Yamashiro T."/>
            <person name="Shiraishi A."/>
            <person name="Satake H."/>
            <person name="Nakayama K."/>
        </authorList>
    </citation>
    <scope>NUCLEOTIDE SEQUENCE</scope>
</reference>
<dbReference type="EMBL" id="BKCJ010006869">
    <property type="protein sequence ID" value="GEU74355.1"/>
    <property type="molecule type" value="Genomic_DNA"/>
</dbReference>
<protein>
    <submittedName>
        <fullName evidence="3">Reverse transcriptase domain-containing protein</fullName>
    </submittedName>
</protein>
<dbReference type="GO" id="GO:0003676">
    <property type="term" value="F:nucleic acid binding"/>
    <property type="evidence" value="ECO:0007669"/>
    <property type="project" value="InterPro"/>
</dbReference>
<name>A0A6L2MPX4_TANCI</name>
<dbReference type="PANTHER" id="PTHR48475">
    <property type="entry name" value="RIBONUCLEASE H"/>
    <property type="match status" value="1"/>
</dbReference>
<dbReference type="AlphaFoldDB" id="A0A6L2MPX4"/>
<comment type="caution">
    <text evidence="3">The sequence shown here is derived from an EMBL/GenBank/DDBJ whole genome shotgun (WGS) entry which is preliminary data.</text>
</comment>
<dbReference type="GO" id="GO:0004523">
    <property type="term" value="F:RNA-DNA hybrid ribonuclease activity"/>
    <property type="evidence" value="ECO:0007669"/>
    <property type="project" value="InterPro"/>
</dbReference>
<dbReference type="Gene3D" id="3.30.420.10">
    <property type="entry name" value="Ribonuclease H-like superfamily/Ribonuclease H"/>
    <property type="match status" value="1"/>
</dbReference>
<keyword evidence="3" id="KW-0808">Transferase</keyword>
<accession>A0A6L2MPX4</accession>
<evidence type="ECO:0000313" key="3">
    <source>
        <dbReference type="EMBL" id="GEU74355.1"/>
    </source>
</evidence>
<dbReference type="GO" id="GO:0003964">
    <property type="term" value="F:RNA-directed DNA polymerase activity"/>
    <property type="evidence" value="ECO:0007669"/>
    <property type="project" value="UniProtKB-KW"/>
</dbReference>
<dbReference type="InterPro" id="IPR043502">
    <property type="entry name" value="DNA/RNA_pol_sf"/>
</dbReference>
<dbReference type="Pfam" id="PF13456">
    <property type="entry name" value="RVT_3"/>
    <property type="match status" value="1"/>
</dbReference>
<evidence type="ECO:0000256" key="1">
    <source>
        <dbReference type="SAM" id="MobiDB-lite"/>
    </source>
</evidence>
<dbReference type="InterPro" id="IPR036397">
    <property type="entry name" value="RNaseH_sf"/>
</dbReference>